<accession>A0ABQ7GBC9</accession>
<evidence type="ECO:0000313" key="4">
    <source>
        <dbReference type="Proteomes" id="UP000815325"/>
    </source>
</evidence>
<dbReference type="Pfam" id="PF06201">
    <property type="entry name" value="PITH"/>
    <property type="match status" value="1"/>
</dbReference>
<dbReference type="InterPro" id="IPR045099">
    <property type="entry name" value="PITH1-like"/>
</dbReference>
<dbReference type="SUPFAM" id="SSF49785">
    <property type="entry name" value="Galactose-binding domain-like"/>
    <property type="match status" value="1"/>
</dbReference>
<sequence length="192" mass="21292">MHLSKRRGLQAKLSRVRCLNEAVPGSCRNVFKSWEKRLEPTQVPLRSNEDDPELLLHIPFDGAVKLKAISVIGSGDPSKSPSKMKVWVNREDVDFAAAERMPPVQEWELQPENVGGVLEYPTQVAKFSGVHTLDMLFTGNFGADITEIHFVGLKGEFSERKRAAVEAVYESRGIPADHKVPEKEAGSWGGAQ</sequence>
<feature type="domain" description="PITH" evidence="2">
    <location>
        <begin position="1"/>
        <end position="173"/>
    </location>
</feature>
<dbReference type="InterPro" id="IPR008979">
    <property type="entry name" value="Galactose-bd-like_sf"/>
</dbReference>
<gene>
    <name evidence="3" type="ORF">DUNSADRAFT_12403</name>
</gene>
<proteinExistence type="inferred from homology"/>
<dbReference type="InterPro" id="IPR037047">
    <property type="entry name" value="PITH_dom_sf"/>
</dbReference>
<protein>
    <submittedName>
        <fullName evidence="3">Galactose-binding domain-like protein</fullName>
    </submittedName>
</protein>
<keyword evidence="4" id="KW-1185">Reference proteome</keyword>
<evidence type="ECO:0000259" key="2">
    <source>
        <dbReference type="PROSITE" id="PS51532"/>
    </source>
</evidence>
<dbReference type="PROSITE" id="PS51532">
    <property type="entry name" value="PITH"/>
    <property type="match status" value="1"/>
</dbReference>
<comment type="similarity">
    <text evidence="1">Belongs to the PITHD1 family.</text>
</comment>
<dbReference type="Gene3D" id="2.60.120.470">
    <property type="entry name" value="PITH domain"/>
    <property type="match status" value="1"/>
</dbReference>
<organism evidence="3 4">
    <name type="scientific">Dunaliella salina</name>
    <name type="common">Green alga</name>
    <name type="synonym">Protococcus salinus</name>
    <dbReference type="NCBI Taxonomy" id="3046"/>
    <lineage>
        <taxon>Eukaryota</taxon>
        <taxon>Viridiplantae</taxon>
        <taxon>Chlorophyta</taxon>
        <taxon>core chlorophytes</taxon>
        <taxon>Chlorophyceae</taxon>
        <taxon>CS clade</taxon>
        <taxon>Chlamydomonadales</taxon>
        <taxon>Dunaliellaceae</taxon>
        <taxon>Dunaliella</taxon>
    </lineage>
</organism>
<dbReference type="PANTHER" id="PTHR12175">
    <property type="entry name" value="AD039 HT014 THIOREDOXIN FAMILY TRP26"/>
    <property type="match status" value="1"/>
</dbReference>
<dbReference type="Proteomes" id="UP000815325">
    <property type="component" value="Unassembled WGS sequence"/>
</dbReference>
<evidence type="ECO:0000313" key="3">
    <source>
        <dbReference type="EMBL" id="KAF5831916.1"/>
    </source>
</evidence>
<comment type="caution">
    <text evidence="3">The sequence shown here is derived from an EMBL/GenBank/DDBJ whole genome shotgun (WGS) entry which is preliminary data.</text>
</comment>
<dbReference type="EMBL" id="MU069912">
    <property type="protein sequence ID" value="KAF5831916.1"/>
    <property type="molecule type" value="Genomic_DNA"/>
</dbReference>
<dbReference type="InterPro" id="IPR010400">
    <property type="entry name" value="PITH_dom"/>
</dbReference>
<evidence type="ECO:0000256" key="1">
    <source>
        <dbReference type="ARBA" id="ARBA00025788"/>
    </source>
</evidence>
<reference evidence="3" key="1">
    <citation type="submission" date="2017-08" db="EMBL/GenBank/DDBJ databases">
        <authorList>
            <person name="Polle J.E."/>
            <person name="Barry K."/>
            <person name="Cushman J."/>
            <person name="Schmutz J."/>
            <person name="Tran D."/>
            <person name="Hathwaick L.T."/>
            <person name="Yim W.C."/>
            <person name="Jenkins J."/>
            <person name="Mckie-Krisberg Z.M."/>
            <person name="Prochnik S."/>
            <person name="Lindquist E."/>
            <person name="Dockter R.B."/>
            <person name="Adam C."/>
            <person name="Molina H."/>
            <person name="Bunkerborg J."/>
            <person name="Jin E."/>
            <person name="Buchheim M."/>
            <person name="Magnuson J."/>
        </authorList>
    </citation>
    <scope>NUCLEOTIDE SEQUENCE</scope>
    <source>
        <strain evidence="3">CCAP 19/18</strain>
    </source>
</reference>
<name>A0ABQ7GBC9_DUNSA</name>
<dbReference type="PANTHER" id="PTHR12175:SF1">
    <property type="entry name" value="PITH DOMAIN-CONTAINING PROTEIN 1"/>
    <property type="match status" value="1"/>
</dbReference>